<organism evidence="3 4">
    <name type="scientific">Melghiribacillus thermohalophilus</name>
    <dbReference type="NCBI Taxonomy" id="1324956"/>
    <lineage>
        <taxon>Bacteria</taxon>
        <taxon>Bacillati</taxon>
        <taxon>Bacillota</taxon>
        <taxon>Bacilli</taxon>
        <taxon>Bacillales</taxon>
        <taxon>Bacillaceae</taxon>
        <taxon>Melghiribacillus</taxon>
    </lineage>
</organism>
<keyword evidence="4" id="KW-1185">Reference proteome</keyword>
<dbReference type="AlphaFoldDB" id="A0A4R3NHU1"/>
<name>A0A4R3NHU1_9BACI</name>
<accession>A0A4R3NHU1</accession>
<dbReference type="CDD" id="cd02440">
    <property type="entry name" value="AdoMet_MTases"/>
    <property type="match status" value="1"/>
</dbReference>
<dbReference type="InterPro" id="IPR029063">
    <property type="entry name" value="SAM-dependent_MTases_sf"/>
</dbReference>
<proteinExistence type="predicted"/>
<protein>
    <submittedName>
        <fullName evidence="3">Methyltransferase family protein</fullName>
    </submittedName>
</protein>
<dbReference type="Proteomes" id="UP000294650">
    <property type="component" value="Unassembled WGS sequence"/>
</dbReference>
<feature type="domain" description="Methyltransferase" evidence="2">
    <location>
        <begin position="40"/>
        <end position="135"/>
    </location>
</feature>
<dbReference type="Gene3D" id="2.20.25.110">
    <property type="entry name" value="S-adenosyl-L-methionine-dependent methyltransferases"/>
    <property type="match status" value="1"/>
</dbReference>
<dbReference type="Pfam" id="PF13649">
    <property type="entry name" value="Methyltransf_25"/>
    <property type="match status" value="1"/>
</dbReference>
<evidence type="ECO:0000256" key="1">
    <source>
        <dbReference type="ARBA" id="ARBA00022679"/>
    </source>
</evidence>
<dbReference type="InterPro" id="IPR041698">
    <property type="entry name" value="Methyltransf_25"/>
</dbReference>
<dbReference type="Gene3D" id="3.40.50.150">
    <property type="entry name" value="Vaccinia Virus protein VP39"/>
    <property type="match status" value="1"/>
</dbReference>
<dbReference type="EMBL" id="SMAN01000001">
    <property type="protein sequence ID" value="TCT27048.1"/>
    <property type="molecule type" value="Genomic_DNA"/>
</dbReference>
<keyword evidence="1 3" id="KW-0808">Transferase</keyword>
<dbReference type="GO" id="GO:0032259">
    <property type="term" value="P:methylation"/>
    <property type="evidence" value="ECO:0007669"/>
    <property type="project" value="UniProtKB-KW"/>
</dbReference>
<comment type="caution">
    <text evidence="3">The sequence shown here is derived from an EMBL/GenBank/DDBJ whole genome shotgun (WGS) entry which is preliminary data.</text>
</comment>
<evidence type="ECO:0000313" key="4">
    <source>
        <dbReference type="Proteomes" id="UP000294650"/>
    </source>
</evidence>
<reference evidence="3 4" key="1">
    <citation type="submission" date="2019-03" db="EMBL/GenBank/DDBJ databases">
        <title>Genomic Encyclopedia of Type Strains, Phase IV (KMG-IV): sequencing the most valuable type-strain genomes for metagenomic binning, comparative biology and taxonomic classification.</title>
        <authorList>
            <person name="Goeker M."/>
        </authorList>
    </citation>
    <scope>NUCLEOTIDE SEQUENCE [LARGE SCALE GENOMIC DNA]</scope>
    <source>
        <strain evidence="3 4">DSM 25894</strain>
    </source>
</reference>
<dbReference type="RefSeq" id="WP_165902028.1">
    <property type="nucleotide sequence ID" value="NZ_SMAN01000001.1"/>
</dbReference>
<dbReference type="PANTHER" id="PTHR43861">
    <property type="entry name" value="TRANS-ACONITATE 2-METHYLTRANSFERASE-RELATED"/>
    <property type="match status" value="1"/>
</dbReference>
<evidence type="ECO:0000259" key="2">
    <source>
        <dbReference type="Pfam" id="PF13649"/>
    </source>
</evidence>
<evidence type="ECO:0000313" key="3">
    <source>
        <dbReference type="EMBL" id="TCT27048.1"/>
    </source>
</evidence>
<dbReference type="GO" id="GO:0008168">
    <property type="term" value="F:methyltransferase activity"/>
    <property type="evidence" value="ECO:0007669"/>
    <property type="project" value="UniProtKB-KW"/>
</dbReference>
<keyword evidence="3" id="KW-0489">Methyltransferase</keyword>
<sequence length="248" mass="28888">MTYESFALVYDDLMQHVPYDSWIRFIETIFEKHQIKPRTILDLGCGTGEMTLRLSENGYLLTGVDQSSDMLAIAAQKSLERKLPVTWVEQDITVLKTQQAYDVVVSFCDVFNYLTEENDVRKAFQHVHSSLKEGGFFIFDVHSQKYVNDVLIGKSFSDADEQISFIWVCHSGNQPDEVEHELTFFVHDQKTSLYRRFDEVHIQRTFPMETYKKWLDAAGFEVAGIYGDYSLNRPDEKSDRLFFVSKKK</sequence>
<gene>
    <name evidence="3" type="ORF">EDD68_101414</name>
</gene>
<dbReference type="SUPFAM" id="SSF53335">
    <property type="entry name" value="S-adenosyl-L-methionine-dependent methyltransferases"/>
    <property type="match status" value="1"/>
</dbReference>